<dbReference type="Proteomes" id="UP001189429">
    <property type="component" value="Unassembled WGS sequence"/>
</dbReference>
<dbReference type="EMBL" id="CAUYUJ010012114">
    <property type="protein sequence ID" value="CAK0833328.1"/>
    <property type="molecule type" value="Genomic_DNA"/>
</dbReference>
<evidence type="ECO:0000313" key="3">
    <source>
        <dbReference type="Proteomes" id="UP001189429"/>
    </source>
</evidence>
<dbReference type="SUPFAM" id="SSF53335">
    <property type="entry name" value="S-adenosyl-L-methionine-dependent methyltransferases"/>
    <property type="match status" value="1"/>
</dbReference>
<dbReference type="PANTHER" id="PTHR11006">
    <property type="entry name" value="PROTEIN ARGININE N-METHYLTRANSFERASE"/>
    <property type="match status" value="1"/>
</dbReference>
<evidence type="ECO:0000313" key="2">
    <source>
        <dbReference type="EMBL" id="CAK0833328.1"/>
    </source>
</evidence>
<evidence type="ECO:0000256" key="1">
    <source>
        <dbReference type="ARBA" id="ARBA00022691"/>
    </source>
</evidence>
<keyword evidence="1" id="KW-0949">S-adenosyl-L-methionine</keyword>
<reference evidence="2" key="1">
    <citation type="submission" date="2023-10" db="EMBL/GenBank/DDBJ databases">
        <authorList>
            <person name="Chen Y."/>
            <person name="Shah S."/>
            <person name="Dougan E. K."/>
            <person name="Thang M."/>
            <person name="Chan C."/>
        </authorList>
    </citation>
    <scope>NUCLEOTIDE SEQUENCE [LARGE SCALE GENOMIC DNA]</scope>
</reference>
<organism evidence="2 3">
    <name type="scientific">Prorocentrum cordatum</name>
    <dbReference type="NCBI Taxonomy" id="2364126"/>
    <lineage>
        <taxon>Eukaryota</taxon>
        <taxon>Sar</taxon>
        <taxon>Alveolata</taxon>
        <taxon>Dinophyceae</taxon>
        <taxon>Prorocentrales</taxon>
        <taxon>Prorocentraceae</taxon>
        <taxon>Prorocentrum</taxon>
    </lineage>
</organism>
<sequence length="325" mass="35244">MASKQGASKVLAIEASGDMVNLAKLNVERNGEKGKITIIHDLSSNVQLAEEDKAEAIVSETLGALMLGEGMLDYLVDARRRLCRPGAAVIPAGGAQYATLGRRISSPSLAMVSSVNSQCCKGFDLSAIGSLQDTGNLFFTKQWGFRLNSLPAVERLVHVRNMPGRVCPVAPGPPSPLDLGAAWTTVAPDLVEMSERVSILEVDFGHTERAHIPATKTFRLQALHDGIVHAVVASWEVWAANKAHRITTHHEDTKHEPWGFARDMQWGQGLQLVEDFDAAGRSERNAAPASFVVKAGEALLLSVRFSVPCRQTFQFTLRREGSKEA</sequence>
<dbReference type="InterPro" id="IPR025799">
    <property type="entry name" value="Arg_MeTrfase"/>
</dbReference>
<dbReference type="PANTHER" id="PTHR11006:SF4">
    <property type="entry name" value="PROTEIN ARGININE N-METHYLTRANSFERASE 7"/>
    <property type="match status" value="1"/>
</dbReference>
<proteinExistence type="predicted"/>
<evidence type="ECO:0008006" key="4">
    <source>
        <dbReference type="Google" id="ProtNLM"/>
    </source>
</evidence>
<keyword evidence="3" id="KW-1185">Reference proteome</keyword>
<accession>A0ABN9SND5</accession>
<dbReference type="Gene3D" id="3.40.50.150">
    <property type="entry name" value="Vaccinia Virus protein VP39"/>
    <property type="match status" value="1"/>
</dbReference>
<dbReference type="InterPro" id="IPR029063">
    <property type="entry name" value="SAM-dependent_MTases_sf"/>
</dbReference>
<comment type="caution">
    <text evidence="2">The sequence shown here is derived from an EMBL/GenBank/DDBJ whole genome shotgun (WGS) entry which is preliminary data.</text>
</comment>
<protein>
    <recommendedName>
        <fullName evidence="4">tRNA(Phe) (4-demethylwyosine(37)-C(7)) aminocarboxypropyltransferase</fullName>
    </recommendedName>
</protein>
<gene>
    <name evidence="2" type="ORF">PCOR1329_LOCUS31061</name>
</gene>
<dbReference type="Gene3D" id="2.70.160.11">
    <property type="entry name" value="Hnrnp arginine n-methyltransferase1"/>
    <property type="match status" value="2"/>
</dbReference>
<name>A0ABN9SND5_9DINO</name>